<keyword evidence="4" id="KW-1185">Reference proteome</keyword>
<sequence length="91" mass="9908">MDTGNLILLIWIGVVLTSVICTAVYFGGMIGALVRWLSRTCARRSTAITPVDMMMHSSTPPDVYPDVEKGGFDVIDTTSVTSDDEKIKNIV</sequence>
<keyword evidence="1" id="KW-0472">Membrane</keyword>
<evidence type="ECO:0000313" key="4">
    <source>
        <dbReference type="Proteomes" id="UP000077755"/>
    </source>
</evidence>
<dbReference type="Gramene" id="KZM96384">
    <property type="protein sequence ID" value="KZM96384"/>
    <property type="gene ID" value="DCAR_019626"/>
</dbReference>
<evidence type="ECO:0000313" key="3">
    <source>
        <dbReference type="EMBL" id="WOH03057.1"/>
    </source>
</evidence>
<proteinExistence type="predicted"/>
<dbReference type="EMBL" id="CP093347">
    <property type="protein sequence ID" value="WOH03057.1"/>
    <property type="molecule type" value="Genomic_DNA"/>
</dbReference>
<dbReference type="Proteomes" id="UP000077755">
    <property type="component" value="Chromosome 5"/>
</dbReference>
<protein>
    <submittedName>
        <fullName evidence="2">Uncharacterized protein</fullName>
    </submittedName>
</protein>
<organism evidence="2">
    <name type="scientific">Daucus carota subsp. sativus</name>
    <name type="common">Carrot</name>
    <dbReference type="NCBI Taxonomy" id="79200"/>
    <lineage>
        <taxon>Eukaryota</taxon>
        <taxon>Viridiplantae</taxon>
        <taxon>Streptophyta</taxon>
        <taxon>Embryophyta</taxon>
        <taxon>Tracheophyta</taxon>
        <taxon>Spermatophyta</taxon>
        <taxon>Magnoliopsida</taxon>
        <taxon>eudicotyledons</taxon>
        <taxon>Gunneridae</taxon>
        <taxon>Pentapetalae</taxon>
        <taxon>asterids</taxon>
        <taxon>campanulids</taxon>
        <taxon>Apiales</taxon>
        <taxon>Apiaceae</taxon>
        <taxon>Apioideae</taxon>
        <taxon>Scandiceae</taxon>
        <taxon>Daucinae</taxon>
        <taxon>Daucus</taxon>
        <taxon>Daucus sect. Daucus</taxon>
    </lineage>
</organism>
<gene>
    <name evidence="2" type="ORF">DCAR_019626</name>
    <name evidence="3" type="ORF">DCAR_0522448</name>
</gene>
<accession>A0A164ZTN5</accession>
<evidence type="ECO:0000313" key="2">
    <source>
        <dbReference type="EMBL" id="KZM96384.1"/>
    </source>
</evidence>
<name>A0A164ZTN5_DAUCS</name>
<dbReference type="AlphaFoldDB" id="A0A164ZTN5"/>
<evidence type="ECO:0000256" key="1">
    <source>
        <dbReference type="SAM" id="Phobius"/>
    </source>
</evidence>
<dbReference type="EMBL" id="LNRQ01000005">
    <property type="protein sequence ID" value="KZM96384.1"/>
    <property type="molecule type" value="Genomic_DNA"/>
</dbReference>
<reference evidence="3" key="2">
    <citation type="submission" date="2022-03" db="EMBL/GenBank/DDBJ databases">
        <title>Draft title - Genomic analysis of global carrot germplasm unveils the trajectory of domestication and the origin of high carotenoid orange carrot.</title>
        <authorList>
            <person name="Iorizzo M."/>
            <person name="Ellison S."/>
            <person name="Senalik D."/>
            <person name="Macko-Podgorni A."/>
            <person name="Grzebelus D."/>
            <person name="Bostan H."/>
            <person name="Rolling W."/>
            <person name="Curaba J."/>
            <person name="Simon P."/>
        </authorList>
    </citation>
    <scope>NUCLEOTIDE SEQUENCE</scope>
    <source>
        <tissue evidence="3">Leaf</tissue>
    </source>
</reference>
<keyword evidence="1" id="KW-0812">Transmembrane</keyword>
<keyword evidence="1" id="KW-1133">Transmembrane helix</keyword>
<reference evidence="2" key="1">
    <citation type="journal article" date="2016" name="Nat. Genet.">
        <title>A high-quality carrot genome assembly provides new insights into carotenoid accumulation and asterid genome evolution.</title>
        <authorList>
            <person name="Iorizzo M."/>
            <person name="Ellison S."/>
            <person name="Senalik D."/>
            <person name="Zeng P."/>
            <person name="Satapoomin P."/>
            <person name="Huang J."/>
            <person name="Bowman M."/>
            <person name="Iovene M."/>
            <person name="Sanseverino W."/>
            <person name="Cavagnaro P."/>
            <person name="Yildiz M."/>
            <person name="Macko-Podgorni A."/>
            <person name="Moranska E."/>
            <person name="Grzebelus E."/>
            <person name="Grzebelus D."/>
            <person name="Ashrafi H."/>
            <person name="Zheng Z."/>
            <person name="Cheng S."/>
            <person name="Spooner D."/>
            <person name="Van Deynze A."/>
            <person name="Simon P."/>
        </authorList>
    </citation>
    <scope>NUCLEOTIDE SEQUENCE [LARGE SCALE GENOMIC DNA]</scope>
    <source>
        <tissue evidence="2">Leaf</tissue>
    </source>
</reference>
<feature type="transmembrane region" description="Helical" evidence="1">
    <location>
        <begin position="6"/>
        <end position="34"/>
    </location>
</feature>